<evidence type="ECO:0000313" key="3">
    <source>
        <dbReference type="Proteomes" id="UP000432089"/>
    </source>
</evidence>
<sequence>MLPLRILPPGGDELQHDLRQPSARRMPGRWPADGEGLRPDRTLPDLSDRRSRRLVRAVPRGRGTQCMTAVDWLRPANTVYHRTFGAGMIDRVDAGSVQVHFDRVGRKNVRAEFLSPAPPTGLSGFGATATEKIEPVDLWARVDPPALPAGVLPDVIERFATVRGEMMGCDPAGLAIAALSVCSALISDRIKLRMKRHDDYTECARLWVALVGLPSTKKSPAIGAAVKPLFALDAELAREHRLAMARYEEMKKAGEPAVRPPNRRLRIEDVTVEKSQEIIADSPDGVLCFQDELTRFFGSMEPYSGAKGASADRGYWLQAYNGGSYSVARVGRGQVEIENLSVCLLGGVQPDVMRRIAGDTQDDGLLQRMIPVVLRPATLGKDEPMPDVAREYAWLARRLHEMQPPLRGGGGNLGDLTTELVLDDDAQAIRLDLEGWHMDMSGLEIVNRKLASAIGKYDGLFGRLCVAFHCIDNAGEESLPRVVTGGTAQRVAALLHSFLLPHAIAFYREIVGLSDDHELLTEVAGFILAHPEEKEMTFRNFGRGSSMMRRCKDARAAEVILERLEGFGWLYRKPLERNQSANRWMVLPQVHTVFAERAKKEKARREKVREMIAEICREAAE</sequence>
<feature type="region of interest" description="Disordered" evidence="1">
    <location>
        <begin position="1"/>
        <end position="48"/>
    </location>
</feature>
<name>A0A7V7PL39_9HYPH</name>
<reference evidence="2 3" key="1">
    <citation type="submission" date="2019-09" db="EMBL/GenBank/DDBJ databases">
        <title>YIM 132180 draft genome.</title>
        <authorList>
            <person name="Zhang K."/>
        </authorList>
    </citation>
    <scope>NUCLEOTIDE SEQUENCE [LARGE SCALE GENOMIC DNA]</scope>
    <source>
        <strain evidence="2 3">YIM 132180</strain>
    </source>
</reference>
<dbReference type="InterPro" id="IPR025048">
    <property type="entry name" value="DUF3987"/>
</dbReference>
<organism evidence="2 3">
    <name type="scientific">Plantimonas leprariae</name>
    <dbReference type="NCBI Taxonomy" id="2615207"/>
    <lineage>
        <taxon>Bacteria</taxon>
        <taxon>Pseudomonadati</taxon>
        <taxon>Pseudomonadota</taxon>
        <taxon>Alphaproteobacteria</taxon>
        <taxon>Hyphomicrobiales</taxon>
        <taxon>Aurantimonadaceae</taxon>
        <taxon>Plantimonas</taxon>
    </lineage>
</organism>
<keyword evidence="3" id="KW-1185">Reference proteome</keyword>
<dbReference type="EMBL" id="VZDO01000021">
    <property type="protein sequence ID" value="KAB0676704.1"/>
    <property type="molecule type" value="Genomic_DNA"/>
</dbReference>
<accession>A0A7V7PL39</accession>
<gene>
    <name evidence="2" type="ORF">F6X38_20605</name>
</gene>
<dbReference type="AlphaFoldDB" id="A0A7V7PL39"/>
<protein>
    <submittedName>
        <fullName evidence="2">DUF3987 domain-containing protein</fullName>
    </submittedName>
</protein>
<feature type="compositionally biased region" description="Basic and acidic residues" evidence="1">
    <location>
        <begin position="35"/>
        <end position="48"/>
    </location>
</feature>
<dbReference type="Pfam" id="PF13148">
    <property type="entry name" value="DUF3987"/>
    <property type="match status" value="2"/>
</dbReference>
<dbReference type="Proteomes" id="UP000432089">
    <property type="component" value="Unassembled WGS sequence"/>
</dbReference>
<evidence type="ECO:0000313" key="2">
    <source>
        <dbReference type="EMBL" id="KAB0676704.1"/>
    </source>
</evidence>
<evidence type="ECO:0000256" key="1">
    <source>
        <dbReference type="SAM" id="MobiDB-lite"/>
    </source>
</evidence>
<proteinExistence type="predicted"/>
<comment type="caution">
    <text evidence="2">The sequence shown here is derived from an EMBL/GenBank/DDBJ whole genome shotgun (WGS) entry which is preliminary data.</text>
</comment>